<accession>A0ABV8APA5</accession>
<evidence type="ECO:0000256" key="4">
    <source>
        <dbReference type="SAM" id="Coils"/>
    </source>
</evidence>
<dbReference type="PANTHER" id="PTHR43065">
    <property type="entry name" value="SENSOR HISTIDINE KINASE"/>
    <property type="match status" value="1"/>
</dbReference>
<proteinExistence type="predicted"/>
<dbReference type="Gene3D" id="2.130.10.10">
    <property type="entry name" value="YVTN repeat-like/Quinoprotein amine dehydrogenase"/>
    <property type="match status" value="2"/>
</dbReference>
<dbReference type="SMART" id="SM00387">
    <property type="entry name" value="HATPase_c"/>
    <property type="match status" value="1"/>
</dbReference>
<keyword evidence="5" id="KW-0472">Membrane</keyword>
<name>A0ABV8APA5_9BACT</name>
<dbReference type="EC" id="2.7.13.3" evidence="2"/>
<keyword evidence="8" id="KW-1185">Reference proteome</keyword>
<dbReference type="InterPro" id="IPR003661">
    <property type="entry name" value="HisK_dim/P_dom"/>
</dbReference>
<protein>
    <recommendedName>
        <fullName evidence="2">histidine kinase</fullName>
        <ecNumber evidence="2">2.7.13.3</ecNumber>
    </recommendedName>
</protein>
<dbReference type="PANTHER" id="PTHR43065:SF42">
    <property type="entry name" value="TWO-COMPONENT SENSOR PPRA"/>
    <property type="match status" value="1"/>
</dbReference>
<comment type="caution">
    <text evidence="7">The sequence shown here is derived from an EMBL/GenBank/DDBJ whole genome shotgun (WGS) entry which is preliminary data.</text>
</comment>
<dbReference type="InterPro" id="IPR013783">
    <property type="entry name" value="Ig-like_fold"/>
</dbReference>
<keyword evidence="7" id="KW-0547">Nucleotide-binding</keyword>
<evidence type="ECO:0000256" key="2">
    <source>
        <dbReference type="ARBA" id="ARBA00012438"/>
    </source>
</evidence>
<dbReference type="InterPro" id="IPR036890">
    <property type="entry name" value="HATPase_C_sf"/>
</dbReference>
<dbReference type="InterPro" id="IPR003594">
    <property type="entry name" value="HATPase_dom"/>
</dbReference>
<comment type="catalytic activity">
    <reaction evidence="1">
        <text>ATP + protein L-histidine = ADP + protein N-phospho-L-histidine.</text>
        <dbReference type="EC" id="2.7.13.3"/>
    </reaction>
</comment>
<keyword evidence="5" id="KW-0812">Transmembrane</keyword>
<dbReference type="SUPFAM" id="SSF63829">
    <property type="entry name" value="Calcium-dependent phosphotriesterase"/>
    <property type="match status" value="2"/>
</dbReference>
<dbReference type="InterPro" id="IPR011123">
    <property type="entry name" value="Y_Y_Y"/>
</dbReference>
<dbReference type="SUPFAM" id="SSF55874">
    <property type="entry name" value="ATPase domain of HSP90 chaperone/DNA topoisomerase II/histidine kinase"/>
    <property type="match status" value="1"/>
</dbReference>
<evidence type="ECO:0000313" key="7">
    <source>
        <dbReference type="EMBL" id="MFC3879836.1"/>
    </source>
</evidence>
<dbReference type="Gene3D" id="1.10.287.130">
    <property type="match status" value="1"/>
</dbReference>
<dbReference type="Gene3D" id="3.30.565.10">
    <property type="entry name" value="Histidine kinase-like ATPase, C-terminal domain"/>
    <property type="match status" value="1"/>
</dbReference>
<dbReference type="InterPro" id="IPR005467">
    <property type="entry name" value="His_kinase_dom"/>
</dbReference>
<keyword evidence="3" id="KW-0597">Phosphoprotein</keyword>
<keyword evidence="7" id="KW-0067">ATP-binding</keyword>
<evidence type="ECO:0000259" key="6">
    <source>
        <dbReference type="PROSITE" id="PS50109"/>
    </source>
</evidence>
<dbReference type="SUPFAM" id="SSF47384">
    <property type="entry name" value="Homodimeric domain of signal transducing histidine kinase"/>
    <property type="match status" value="1"/>
</dbReference>
<evidence type="ECO:0000256" key="1">
    <source>
        <dbReference type="ARBA" id="ARBA00000085"/>
    </source>
</evidence>
<dbReference type="GO" id="GO:0005524">
    <property type="term" value="F:ATP binding"/>
    <property type="evidence" value="ECO:0007669"/>
    <property type="project" value="UniProtKB-KW"/>
</dbReference>
<evidence type="ECO:0000256" key="5">
    <source>
        <dbReference type="SAM" id="Phobius"/>
    </source>
</evidence>
<dbReference type="RefSeq" id="WP_377904633.1">
    <property type="nucleotide sequence ID" value="NZ_JBHRZS010000006.1"/>
</dbReference>
<organism evidence="7 8">
    <name type="scientific">Algoriphagus namhaensis</name>
    <dbReference type="NCBI Taxonomy" id="915353"/>
    <lineage>
        <taxon>Bacteria</taxon>
        <taxon>Pseudomonadati</taxon>
        <taxon>Bacteroidota</taxon>
        <taxon>Cytophagia</taxon>
        <taxon>Cytophagales</taxon>
        <taxon>Cyclobacteriaceae</taxon>
        <taxon>Algoriphagus</taxon>
    </lineage>
</organism>
<dbReference type="CDD" id="cd00082">
    <property type="entry name" value="HisKA"/>
    <property type="match status" value="1"/>
</dbReference>
<feature type="transmembrane region" description="Helical" evidence="5">
    <location>
        <begin position="904"/>
        <end position="926"/>
    </location>
</feature>
<keyword evidence="5" id="KW-1133">Transmembrane helix</keyword>
<dbReference type="PROSITE" id="PS50109">
    <property type="entry name" value="HIS_KIN"/>
    <property type="match status" value="1"/>
</dbReference>
<dbReference type="Pfam" id="PF07495">
    <property type="entry name" value="Y_Y_Y"/>
    <property type="match status" value="1"/>
</dbReference>
<reference evidence="8" key="1">
    <citation type="journal article" date="2019" name="Int. J. Syst. Evol. Microbiol.">
        <title>The Global Catalogue of Microorganisms (GCM) 10K type strain sequencing project: providing services to taxonomists for standard genome sequencing and annotation.</title>
        <authorList>
            <consortium name="The Broad Institute Genomics Platform"/>
            <consortium name="The Broad Institute Genome Sequencing Center for Infectious Disease"/>
            <person name="Wu L."/>
            <person name="Ma J."/>
        </authorList>
    </citation>
    <scope>NUCLEOTIDE SEQUENCE [LARGE SCALE GENOMIC DNA]</scope>
    <source>
        <strain evidence="8">CCUG 60523</strain>
    </source>
</reference>
<evidence type="ECO:0000313" key="8">
    <source>
        <dbReference type="Proteomes" id="UP001595805"/>
    </source>
</evidence>
<dbReference type="Gene3D" id="2.60.40.10">
    <property type="entry name" value="Immunoglobulins"/>
    <property type="match status" value="1"/>
</dbReference>
<dbReference type="Pfam" id="PF02518">
    <property type="entry name" value="HATPase_c"/>
    <property type="match status" value="1"/>
</dbReference>
<dbReference type="PROSITE" id="PS51257">
    <property type="entry name" value="PROKAR_LIPOPROTEIN"/>
    <property type="match status" value="1"/>
</dbReference>
<dbReference type="Proteomes" id="UP001595805">
    <property type="component" value="Unassembled WGS sequence"/>
</dbReference>
<evidence type="ECO:0000256" key="3">
    <source>
        <dbReference type="ARBA" id="ARBA00022553"/>
    </source>
</evidence>
<dbReference type="EMBL" id="JBHRZS010000006">
    <property type="protein sequence ID" value="MFC3879836.1"/>
    <property type="molecule type" value="Genomic_DNA"/>
</dbReference>
<dbReference type="InterPro" id="IPR015943">
    <property type="entry name" value="WD40/YVTN_repeat-like_dom_sf"/>
</dbReference>
<dbReference type="InterPro" id="IPR036097">
    <property type="entry name" value="HisK_dim/P_sf"/>
</dbReference>
<sequence length="1226" mass="137073">MKSLFHLFDSKITFILFLVGVLSCQQKGEVPYPENPSNYQIPEALPFALPEGKPFNWKELPADSVPMGKTIKFDLDRLPSVPFDLQEEVPLKSPLEVTSFDWDQLEEIPFELELETDSLSGVITPLPEPIIFSTSTLLKADNTNAGLLALTSGQGLPGTTVYAQEIGADGTHWIGTEQGLVKYTGNEFHLYDIITSDFTGVLNTISDLEFLSDGRLLVSTFRKGFLIVDAVNQTLESFELPYGFSRGYVDSEGNYWGGTVTPTIKFVDFQQGKVFSLKLPEEQLTVNNSLGAFQDSKKNFWIAFNNAVGVVNPDKTSMKILRSNPLLQSYANYDFIETSEGDIYISSFSPGLSIVSLEKETISRLGASQGFKAGAVDVKLDEQENVWIGSNGSFTIYKPKSNTLKTIETNLNMTGQGPPAESIIDGEGMYWQGTWPNGLILYDPTGTDSRHFNVDDGLLSNDTWGIAEDGQSNVWLATYGGLHIYDPEAREIKYLEIQESIGKNDHRGVSKIDENTLFIGSVGGFAIVDLENETLTAYTEMSGTDFIAWRAIQRPDGAIWISNNQGLLSFNPVKRTMKKLDQSSGLAGTSVWSLLTDHQNQVWLVGNLGVNVIDPEKNIIKYIGVEEGLLTVDQSALVITDQNEMVIGGAKGISIINKDRTTITKINRAHGLSPEALYDMVFAQGRIQLGTENGIVVIDRPESDSLQTPWTFTNFAKPEGYPFSDYNQSTGYVMSDGKVWWGASPILSVNLQDPITQQSFKPRLTLTGVKIMDQLPSFAKNFKKAGEQERTSPNENFDYLASNNIRWDDVDPQTKMPIELILPHHQNSLTFLFTNPTIKSRDEIEFRYVLEGSDNEWSEITKTSASKTYFNLLPGEYTFKVITKGFNGVWSEPATFYFTISPPWWLTWWAFLLYFFALGLLVYATVQVRSSYLKRENKLLEDRVNHRTAQLKQSIDELKATQEQLIQSEKMASLGELTAGIAHEIQNPLNFVNNFSEVSNELIQEIKEEQQKENKDDGLINEIIDDISQNLAKINFHGKRADSIVKGMLQHSRNNSGQKELSDINVIADEYLRLSYHGLRAKDKSFTADFKLELDPDLPKIEIVPQDLGRVLLNLINNGFYAAGEKKKALIEAGSPEAKAFLPTVTVSTKKLKDEIEIRVRDNGNGIPEDIKSKIFQPFFTTKPTGKGTGLGLSMSYDIITKGHEGKLEVESKKEEYTEFIIILPY</sequence>
<gene>
    <name evidence="7" type="ORF">ACFOSV_06595</name>
</gene>
<dbReference type="PRINTS" id="PR00344">
    <property type="entry name" value="BCTRLSENSOR"/>
</dbReference>
<feature type="coiled-coil region" evidence="4">
    <location>
        <begin position="948"/>
        <end position="1012"/>
    </location>
</feature>
<dbReference type="InterPro" id="IPR004358">
    <property type="entry name" value="Sig_transdc_His_kin-like_C"/>
</dbReference>
<feature type="domain" description="Histidine kinase" evidence="6">
    <location>
        <begin position="980"/>
        <end position="1226"/>
    </location>
</feature>
<keyword evidence="4" id="KW-0175">Coiled coil</keyword>